<evidence type="ECO:0000256" key="2">
    <source>
        <dbReference type="RuleBase" id="RU003476"/>
    </source>
</evidence>
<comment type="caution">
    <text evidence="4">The sequence shown here is derived from an EMBL/GenBank/DDBJ whole genome shotgun (WGS) entry which is preliminary data.</text>
</comment>
<dbReference type="EC" id="3.6.-.-" evidence="4"/>
<dbReference type="SUPFAM" id="SSF55811">
    <property type="entry name" value="Nudix"/>
    <property type="match status" value="1"/>
</dbReference>
<accession>A0ABV8JCT2</accession>
<evidence type="ECO:0000259" key="3">
    <source>
        <dbReference type="PROSITE" id="PS51462"/>
    </source>
</evidence>
<dbReference type="PRINTS" id="PR00502">
    <property type="entry name" value="NUDIXFAMILY"/>
</dbReference>
<keyword evidence="5" id="KW-1185">Reference proteome</keyword>
<dbReference type="CDD" id="cd03673">
    <property type="entry name" value="NUDIX_Ap6A_hydrolase"/>
    <property type="match status" value="1"/>
</dbReference>
<dbReference type="RefSeq" id="WP_380703963.1">
    <property type="nucleotide sequence ID" value="NZ_JBHSAP010000009.1"/>
</dbReference>
<feature type="domain" description="Nudix hydrolase" evidence="3">
    <location>
        <begin position="4"/>
        <end position="134"/>
    </location>
</feature>
<dbReference type="PROSITE" id="PS00893">
    <property type="entry name" value="NUDIX_BOX"/>
    <property type="match status" value="1"/>
</dbReference>
<sequence>MRSVKEISAGGVVYRRENSQVKILLIEDRYSRWTLPKGKKEPGETDQETALREIEEETGIRGRIQKRLETIRYRYFHPNHGDISKEVHYFLVEAGAGSVTPQLSEITGAAWFSPEEAWRKQQEEGYDNNDGVLGQAYQHLGIQAE</sequence>
<dbReference type="InterPro" id="IPR051325">
    <property type="entry name" value="Nudix_hydrolase_domain"/>
</dbReference>
<reference evidence="5" key="1">
    <citation type="journal article" date="2019" name="Int. J. Syst. Evol. Microbiol.">
        <title>The Global Catalogue of Microorganisms (GCM) 10K type strain sequencing project: providing services to taxonomists for standard genome sequencing and annotation.</title>
        <authorList>
            <consortium name="The Broad Institute Genomics Platform"/>
            <consortium name="The Broad Institute Genome Sequencing Center for Infectious Disease"/>
            <person name="Wu L."/>
            <person name="Ma J."/>
        </authorList>
    </citation>
    <scope>NUCLEOTIDE SEQUENCE [LARGE SCALE GENOMIC DNA]</scope>
    <source>
        <strain evidence="5">IBRC-M 10813</strain>
    </source>
</reference>
<dbReference type="Proteomes" id="UP001595843">
    <property type="component" value="Unassembled WGS sequence"/>
</dbReference>
<proteinExistence type="inferred from homology"/>
<evidence type="ECO:0000256" key="1">
    <source>
        <dbReference type="ARBA" id="ARBA00022801"/>
    </source>
</evidence>
<dbReference type="InterPro" id="IPR015797">
    <property type="entry name" value="NUDIX_hydrolase-like_dom_sf"/>
</dbReference>
<comment type="similarity">
    <text evidence="2">Belongs to the Nudix hydrolase family.</text>
</comment>
<dbReference type="EMBL" id="JBHSAP010000009">
    <property type="protein sequence ID" value="MFC4076746.1"/>
    <property type="molecule type" value="Genomic_DNA"/>
</dbReference>
<dbReference type="InterPro" id="IPR020084">
    <property type="entry name" value="NUDIX_hydrolase_CS"/>
</dbReference>
<dbReference type="PANTHER" id="PTHR21340:SF0">
    <property type="entry name" value="BIS(5'-NUCLEOSYL)-TETRAPHOSPHATASE [ASYMMETRICAL]"/>
    <property type="match status" value="1"/>
</dbReference>
<protein>
    <submittedName>
        <fullName evidence="4">NUDIX hydrolase</fullName>
        <ecNumber evidence="4">3.6.-.-</ecNumber>
    </submittedName>
</protein>
<dbReference type="GO" id="GO:0016787">
    <property type="term" value="F:hydrolase activity"/>
    <property type="evidence" value="ECO:0007669"/>
    <property type="project" value="UniProtKB-KW"/>
</dbReference>
<evidence type="ECO:0000313" key="5">
    <source>
        <dbReference type="Proteomes" id="UP001595843"/>
    </source>
</evidence>
<dbReference type="PROSITE" id="PS51462">
    <property type="entry name" value="NUDIX"/>
    <property type="match status" value="1"/>
</dbReference>
<dbReference type="PANTHER" id="PTHR21340">
    <property type="entry name" value="DIADENOSINE 5,5-P1,P4-TETRAPHOSPHATE PYROPHOSPHOHYDROLASE MUTT"/>
    <property type="match status" value="1"/>
</dbReference>
<dbReference type="Gene3D" id="3.90.79.10">
    <property type="entry name" value="Nucleoside Triphosphate Pyrophosphohydrolase"/>
    <property type="match status" value="1"/>
</dbReference>
<evidence type="ECO:0000313" key="4">
    <source>
        <dbReference type="EMBL" id="MFC4076746.1"/>
    </source>
</evidence>
<dbReference type="Pfam" id="PF00293">
    <property type="entry name" value="NUDIX"/>
    <property type="match status" value="1"/>
</dbReference>
<organism evidence="4 5">
    <name type="scientific">Salinithrix halophila</name>
    <dbReference type="NCBI Taxonomy" id="1485204"/>
    <lineage>
        <taxon>Bacteria</taxon>
        <taxon>Bacillati</taxon>
        <taxon>Bacillota</taxon>
        <taxon>Bacilli</taxon>
        <taxon>Bacillales</taxon>
        <taxon>Thermoactinomycetaceae</taxon>
        <taxon>Salinithrix</taxon>
    </lineage>
</organism>
<gene>
    <name evidence="4" type="ORF">ACFOUO_07980</name>
</gene>
<dbReference type="InterPro" id="IPR000086">
    <property type="entry name" value="NUDIX_hydrolase_dom"/>
</dbReference>
<dbReference type="InterPro" id="IPR020476">
    <property type="entry name" value="Nudix_hydrolase"/>
</dbReference>
<keyword evidence="1 2" id="KW-0378">Hydrolase</keyword>
<name>A0ABV8JCT2_9BACL</name>